<organism evidence="1">
    <name type="scientific">Arion vulgaris</name>
    <dbReference type="NCBI Taxonomy" id="1028688"/>
    <lineage>
        <taxon>Eukaryota</taxon>
        <taxon>Metazoa</taxon>
        <taxon>Spiralia</taxon>
        <taxon>Lophotrochozoa</taxon>
        <taxon>Mollusca</taxon>
        <taxon>Gastropoda</taxon>
        <taxon>Heterobranchia</taxon>
        <taxon>Euthyneura</taxon>
        <taxon>Panpulmonata</taxon>
        <taxon>Eupulmonata</taxon>
        <taxon>Stylommatophora</taxon>
        <taxon>Helicina</taxon>
        <taxon>Arionoidea</taxon>
        <taxon>Arionidae</taxon>
        <taxon>Arion</taxon>
    </lineage>
</organism>
<evidence type="ECO:0000313" key="1">
    <source>
        <dbReference type="EMBL" id="CEK74533.1"/>
    </source>
</evidence>
<dbReference type="EMBL" id="HACG01027668">
    <property type="protein sequence ID" value="CEK74533.1"/>
    <property type="molecule type" value="Transcribed_RNA"/>
</dbReference>
<accession>A0A0B7A137</accession>
<feature type="non-terminal residue" evidence="1">
    <location>
        <position position="1"/>
    </location>
</feature>
<name>A0A0B7A137_9EUPU</name>
<reference evidence="1" key="1">
    <citation type="submission" date="2014-12" db="EMBL/GenBank/DDBJ databases">
        <title>Insight into the proteome of Arion vulgaris.</title>
        <authorList>
            <person name="Aradska J."/>
            <person name="Bulat T."/>
            <person name="Smidak R."/>
            <person name="Sarate P."/>
            <person name="Gangsoo J."/>
            <person name="Sialana F."/>
            <person name="Bilban M."/>
            <person name="Lubec G."/>
        </authorList>
    </citation>
    <scope>NUCLEOTIDE SEQUENCE</scope>
    <source>
        <tissue evidence="1">Skin</tissue>
    </source>
</reference>
<dbReference type="AlphaFoldDB" id="A0A0B7A137"/>
<proteinExistence type="predicted"/>
<gene>
    <name evidence="1" type="primary">ORF91471</name>
</gene>
<sequence length="97" mass="10587">ERADKLAAWLQYQRESRKDSQCNKNVIPVHCSSSYIVAMPVILSACSLPLTPACPGTKMVISLISVCTSPCTHYSLTIPVSTWSPGVSECENTRVVM</sequence>
<protein>
    <submittedName>
        <fullName evidence="1">Uncharacterized protein</fullName>
    </submittedName>
</protein>
<feature type="non-terminal residue" evidence="1">
    <location>
        <position position="97"/>
    </location>
</feature>